<evidence type="ECO:0000256" key="8">
    <source>
        <dbReference type="ARBA" id="ARBA00047199"/>
    </source>
</evidence>
<dbReference type="GO" id="GO:0047982">
    <property type="term" value="F:homocysteine desulfhydrase activity"/>
    <property type="evidence" value="ECO:0007669"/>
    <property type="project" value="UniProtKB-EC"/>
</dbReference>
<gene>
    <name evidence="13" type="primary">megL</name>
    <name evidence="13" type="ORF">GOM49_00280</name>
</gene>
<comment type="similarity">
    <text evidence="2">Belongs to the trans-sulfuration enzymes family. L-methionine gamma-lyase subfamily.</text>
</comment>
<evidence type="ECO:0000256" key="9">
    <source>
        <dbReference type="ARBA" id="ARBA00048780"/>
    </source>
</evidence>
<evidence type="ECO:0000313" key="13">
    <source>
        <dbReference type="EMBL" id="QGU93785.1"/>
    </source>
</evidence>
<keyword evidence="14" id="KW-1185">Reference proteome</keyword>
<dbReference type="InterPro" id="IPR015421">
    <property type="entry name" value="PyrdxlP-dep_Trfase_major"/>
</dbReference>
<dbReference type="Gene3D" id="3.90.1150.10">
    <property type="entry name" value="Aspartate Aminotransferase, domain 1"/>
    <property type="match status" value="1"/>
</dbReference>
<dbReference type="Proteomes" id="UP000422764">
    <property type="component" value="Chromosome"/>
</dbReference>
<evidence type="ECO:0000313" key="14">
    <source>
        <dbReference type="Proteomes" id="UP000422764"/>
    </source>
</evidence>
<dbReference type="NCBIfam" id="TIGR01328">
    <property type="entry name" value="met_gam_lyase"/>
    <property type="match status" value="1"/>
</dbReference>
<dbReference type="PANTHER" id="PTHR11808">
    <property type="entry name" value="TRANS-SULFURATION ENZYME FAMILY MEMBER"/>
    <property type="match status" value="1"/>
</dbReference>
<evidence type="ECO:0000256" key="2">
    <source>
        <dbReference type="ARBA" id="ARBA00008667"/>
    </source>
</evidence>
<dbReference type="GO" id="GO:0005737">
    <property type="term" value="C:cytoplasm"/>
    <property type="evidence" value="ECO:0007669"/>
    <property type="project" value="TreeGrafter"/>
</dbReference>
<organism evidence="13 14">
    <name type="scientific">Clostridium bovifaecis</name>
    <dbReference type="NCBI Taxonomy" id="2184719"/>
    <lineage>
        <taxon>Bacteria</taxon>
        <taxon>Bacillati</taxon>
        <taxon>Bacillota</taxon>
        <taxon>Clostridia</taxon>
        <taxon>Eubacteriales</taxon>
        <taxon>Clostridiaceae</taxon>
        <taxon>Clostridium</taxon>
    </lineage>
</organism>
<dbReference type="FunFam" id="3.40.640.10:FF:000046">
    <property type="entry name" value="Cystathionine gamma-lyase"/>
    <property type="match status" value="1"/>
</dbReference>
<dbReference type="NCBIfam" id="NF004876">
    <property type="entry name" value="PRK06234.1"/>
    <property type="match status" value="1"/>
</dbReference>
<accession>A0A6I6F7T1</accession>
<dbReference type="PANTHER" id="PTHR11808:SF80">
    <property type="entry name" value="CYSTATHIONINE GAMMA-LYASE"/>
    <property type="match status" value="1"/>
</dbReference>
<dbReference type="AlphaFoldDB" id="A0A6I6F7T1"/>
<dbReference type="SUPFAM" id="SSF53383">
    <property type="entry name" value="PLP-dependent transferases"/>
    <property type="match status" value="1"/>
</dbReference>
<dbReference type="Pfam" id="PF01053">
    <property type="entry name" value="Cys_Met_Meta_PP"/>
    <property type="match status" value="1"/>
</dbReference>
<evidence type="ECO:0000256" key="5">
    <source>
        <dbReference type="ARBA" id="ARBA00022898"/>
    </source>
</evidence>
<keyword evidence="5 11" id="KW-0663">Pyridoxal phosphate</keyword>
<dbReference type="FunFam" id="3.90.1150.10:FF:000008">
    <property type="entry name" value="Cystathionine gamma-synthase"/>
    <property type="match status" value="1"/>
</dbReference>
<dbReference type="InterPro" id="IPR054542">
    <property type="entry name" value="Cys_met_metab_PP"/>
</dbReference>
<dbReference type="InterPro" id="IPR000277">
    <property type="entry name" value="Cys/Met-Metab_PyrdxlP-dep_enz"/>
</dbReference>
<evidence type="ECO:0000256" key="7">
    <source>
        <dbReference type="ARBA" id="ARBA00047175"/>
    </source>
</evidence>
<evidence type="ECO:0000256" key="6">
    <source>
        <dbReference type="ARBA" id="ARBA00023239"/>
    </source>
</evidence>
<comment type="catalytic activity">
    <reaction evidence="10">
        <text>L-methionine + H2O = methanethiol + 2-oxobutanoate + NH4(+)</text>
        <dbReference type="Rhea" id="RHEA:23800"/>
        <dbReference type="ChEBI" id="CHEBI:15377"/>
        <dbReference type="ChEBI" id="CHEBI:16007"/>
        <dbReference type="ChEBI" id="CHEBI:16763"/>
        <dbReference type="ChEBI" id="CHEBI:28938"/>
        <dbReference type="ChEBI" id="CHEBI:57844"/>
        <dbReference type="EC" id="4.4.1.11"/>
    </reaction>
    <physiologicalReaction direction="left-to-right" evidence="10">
        <dbReference type="Rhea" id="RHEA:23801"/>
    </physiologicalReaction>
</comment>
<dbReference type="GO" id="GO:0019346">
    <property type="term" value="P:transsulfuration"/>
    <property type="evidence" value="ECO:0007669"/>
    <property type="project" value="InterPro"/>
</dbReference>
<keyword evidence="6 13" id="KW-0456">Lyase</keyword>
<dbReference type="InterPro" id="IPR006237">
    <property type="entry name" value="L-Met_gamma_lys"/>
</dbReference>
<proteinExistence type="inferred from homology"/>
<name>A0A6I6F7T1_9CLOT</name>
<evidence type="ECO:0000256" key="12">
    <source>
        <dbReference type="RuleBase" id="RU362118"/>
    </source>
</evidence>
<feature type="modified residue" description="N6-(pyridoxal phosphate)lysine" evidence="11">
    <location>
        <position position="213"/>
    </location>
</feature>
<evidence type="ECO:0000256" key="11">
    <source>
        <dbReference type="PIRSR" id="PIRSR001434-2"/>
    </source>
</evidence>
<dbReference type="GO" id="GO:0018826">
    <property type="term" value="F:methionine gamma-lyase activity"/>
    <property type="evidence" value="ECO:0007669"/>
    <property type="project" value="UniProtKB-EC"/>
</dbReference>
<dbReference type="EC" id="4.4.1.2" evidence="7"/>
<evidence type="ECO:0000256" key="4">
    <source>
        <dbReference type="ARBA" id="ARBA00019040"/>
    </source>
</evidence>
<reference evidence="13 14" key="1">
    <citation type="submission" date="2019-12" db="EMBL/GenBank/DDBJ databases">
        <title>Genome sequenceing of Clostridium bovifaecis.</title>
        <authorList>
            <person name="Yao Y."/>
        </authorList>
    </citation>
    <scope>NUCLEOTIDE SEQUENCE [LARGE SCALE GENOMIC DNA]</scope>
    <source>
        <strain evidence="13 14">BXX</strain>
    </source>
</reference>
<dbReference type="InterPro" id="IPR015424">
    <property type="entry name" value="PyrdxlP-dep_Trfase"/>
</dbReference>
<dbReference type="GO" id="GO:0030170">
    <property type="term" value="F:pyridoxal phosphate binding"/>
    <property type="evidence" value="ECO:0007669"/>
    <property type="project" value="InterPro"/>
</dbReference>
<comment type="cofactor">
    <cofactor evidence="1 12">
        <name>pyridoxal 5'-phosphate</name>
        <dbReference type="ChEBI" id="CHEBI:597326"/>
    </cofactor>
</comment>
<evidence type="ECO:0000256" key="1">
    <source>
        <dbReference type="ARBA" id="ARBA00001933"/>
    </source>
</evidence>
<dbReference type="PIRSF" id="PIRSF001434">
    <property type="entry name" value="CGS"/>
    <property type="match status" value="1"/>
</dbReference>
<dbReference type="EC" id="4.4.1.11" evidence="3"/>
<dbReference type="EMBL" id="CP046522">
    <property type="protein sequence ID" value="QGU93785.1"/>
    <property type="molecule type" value="Genomic_DNA"/>
</dbReference>
<protein>
    <recommendedName>
        <fullName evidence="4">L-methionine gamma-lyase</fullName>
        <ecNumber evidence="3">4.4.1.11</ecNumber>
        <ecNumber evidence="7">4.4.1.2</ecNumber>
    </recommendedName>
    <alternativeName>
        <fullName evidence="8">Homocysteine desulfhydrase</fullName>
    </alternativeName>
</protein>
<dbReference type="InterPro" id="IPR015422">
    <property type="entry name" value="PyrdxlP-dep_Trfase_small"/>
</dbReference>
<dbReference type="Gene3D" id="3.40.640.10">
    <property type="entry name" value="Type I PLP-dependent aspartate aminotransferase-like (Major domain)"/>
    <property type="match status" value="1"/>
</dbReference>
<dbReference type="PROSITE" id="PS00868">
    <property type="entry name" value="CYS_MET_METAB_PP"/>
    <property type="match status" value="1"/>
</dbReference>
<evidence type="ECO:0000256" key="3">
    <source>
        <dbReference type="ARBA" id="ARBA00012222"/>
    </source>
</evidence>
<comment type="catalytic activity">
    <reaction evidence="9">
        <text>L-homocysteine + H2O = 2-oxobutanoate + hydrogen sulfide + NH4(+) + H(+)</text>
        <dbReference type="Rhea" id="RHEA:14501"/>
        <dbReference type="ChEBI" id="CHEBI:15377"/>
        <dbReference type="ChEBI" id="CHEBI:15378"/>
        <dbReference type="ChEBI" id="CHEBI:16763"/>
        <dbReference type="ChEBI" id="CHEBI:28938"/>
        <dbReference type="ChEBI" id="CHEBI:29919"/>
        <dbReference type="ChEBI" id="CHEBI:58199"/>
        <dbReference type="EC" id="4.4.1.2"/>
    </reaction>
    <physiologicalReaction direction="left-to-right" evidence="9">
        <dbReference type="Rhea" id="RHEA:14502"/>
    </physiologicalReaction>
</comment>
<dbReference type="CDD" id="cd00614">
    <property type="entry name" value="CGS_like"/>
    <property type="match status" value="1"/>
</dbReference>
<evidence type="ECO:0000256" key="10">
    <source>
        <dbReference type="ARBA" id="ARBA00052699"/>
    </source>
</evidence>
<sequence>MDKQHMMEMGFGTKTIHGGHTKDGQFGSLATPIYQTSTFIFDSAEQGGRRFALQEEGYIYGRLGNPTCTEVEEKIALLEGGEAAVAAASGMGAITSALWTALKAGDHVVAADTLYGCTFALLNHGITKFGVEVTFVDTANLEEVKNAMRPNTKVVYLETPANPTLKVTDIEAVAKIAHEVEGCMVFVDNTFNTPYIQRPLLLGADVVVHSATKYLNGHGDVIAGFAVGKAEFINQVRLFGIKDMTGAVMSPFNAFLIIRGMKTLEVRMEKHCANAMKVAEFLESHPAVEKVYYPGLKSFEYYEIAKKQMSLPGAMIAFELKGGVEEGRVVMNSVKLASLAVSLGDTETLIQHPASMTHSPYTPEERAAAGIGEGLVRLSVGLETAEDIIADLKQALDMIVK</sequence>